<reference evidence="2" key="1">
    <citation type="submission" date="2016-06" db="EMBL/GenBank/DDBJ databases">
        <authorList>
            <person name="Varghese N."/>
            <person name="Submissions Spin"/>
        </authorList>
    </citation>
    <scope>NUCLEOTIDE SEQUENCE [LARGE SCALE GENOMIC DNA]</scope>
    <source>
        <strain evidence="2">DSM 43903</strain>
    </source>
</reference>
<dbReference type="AlphaFoldDB" id="A0A1C6TT47"/>
<organism evidence="1 2">
    <name type="scientific">Micromonospora citrea</name>
    <dbReference type="NCBI Taxonomy" id="47855"/>
    <lineage>
        <taxon>Bacteria</taxon>
        <taxon>Bacillati</taxon>
        <taxon>Actinomycetota</taxon>
        <taxon>Actinomycetes</taxon>
        <taxon>Micromonosporales</taxon>
        <taxon>Micromonosporaceae</taxon>
        <taxon>Micromonospora</taxon>
    </lineage>
</organism>
<evidence type="ECO:0000313" key="2">
    <source>
        <dbReference type="Proteomes" id="UP000199001"/>
    </source>
</evidence>
<sequence length="193" mass="19728">MTIDRMQKAPVVIVLAPALTIVYGLVRLLDGLDGQHGPGLLWTLGHAAFLVALFLFGFVVIVARRMIGGGVVATTTAAVGVVGLVCSIAQIGIDIVVGLAADDKAGMREMFGAVQDVPGLSTAVYGPGPALFHVGLLVLVVHLAALRAVAVWAPVCLLLGIGAAATNLDLLPVAGLLIMLALVPLARRAPTYA</sequence>
<accession>A0A1C6TT47</accession>
<proteinExistence type="predicted"/>
<gene>
    <name evidence="1" type="ORF">GA0070606_0540</name>
</gene>
<name>A0A1C6TT47_9ACTN</name>
<dbReference type="Proteomes" id="UP000199001">
    <property type="component" value="Unassembled WGS sequence"/>
</dbReference>
<protein>
    <submittedName>
        <fullName evidence="1">Uncharacterized protein</fullName>
    </submittedName>
</protein>
<keyword evidence="2" id="KW-1185">Reference proteome</keyword>
<dbReference type="STRING" id="47855.GA0070606_0540"/>
<evidence type="ECO:0000313" key="1">
    <source>
        <dbReference type="EMBL" id="SCL44975.1"/>
    </source>
</evidence>
<dbReference type="EMBL" id="FMHZ01000002">
    <property type="protein sequence ID" value="SCL44975.1"/>
    <property type="molecule type" value="Genomic_DNA"/>
</dbReference>